<dbReference type="Gene3D" id="3.30.230.10">
    <property type="match status" value="1"/>
</dbReference>
<feature type="non-terminal residue" evidence="1">
    <location>
        <position position="81"/>
    </location>
</feature>
<protein>
    <submittedName>
        <fullName evidence="1">RCG38184</fullName>
    </submittedName>
</protein>
<organism evidence="1 2">
    <name type="scientific">Rattus norvegicus</name>
    <name type="common">Rat</name>
    <dbReference type="NCBI Taxonomy" id="10116"/>
    <lineage>
        <taxon>Eukaryota</taxon>
        <taxon>Metazoa</taxon>
        <taxon>Chordata</taxon>
        <taxon>Craniata</taxon>
        <taxon>Vertebrata</taxon>
        <taxon>Euteleostomi</taxon>
        <taxon>Mammalia</taxon>
        <taxon>Eutheria</taxon>
        <taxon>Euarchontoglires</taxon>
        <taxon>Glires</taxon>
        <taxon>Rodentia</taxon>
        <taxon>Myomorpha</taxon>
        <taxon>Muroidea</taxon>
        <taxon>Muridae</taxon>
        <taxon>Murinae</taxon>
        <taxon>Rattus</taxon>
    </lineage>
</organism>
<gene>
    <name evidence="1" type="ORF">rCG_38184</name>
</gene>
<dbReference type="Proteomes" id="UP000234681">
    <property type="component" value="Chromosome X"/>
</dbReference>
<proteinExistence type="predicted"/>
<name>A6IV06_RAT</name>
<sequence>MLKDGIADCHTAARGHNTTLGSFAKADICDSIFKTYSYLTPNFWTENWFIMSPYQKFTVLCKPTSTSLPFREPRLLLWLPL</sequence>
<reference evidence="1 2" key="1">
    <citation type="submission" date="2005-09" db="EMBL/GenBank/DDBJ databases">
        <authorList>
            <person name="Mural R.J."/>
            <person name="Li P.W."/>
            <person name="Adams M.D."/>
            <person name="Amanatides P.G."/>
            <person name="Baden-Tillson H."/>
            <person name="Barnstead M."/>
            <person name="Chin S.H."/>
            <person name="Dew I."/>
            <person name="Evans C.A."/>
            <person name="Ferriera S."/>
            <person name="Flanigan M."/>
            <person name="Fosler C."/>
            <person name="Glodek A."/>
            <person name="Gu Z."/>
            <person name="Holt R.A."/>
            <person name="Jennings D."/>
            <person name="Kraft C.L."/>
            <person name="Lu F."/>
            <person name="Nguyen T."/>
            <person name="Nusskern D.R."/>
            <person name="Pfannkoch C.M."/>
            <person name="Sitter C."/>
            <person name="Sutton G.G."/>
            <person name="Venter J.C."/>
            <person name="Wang Z."/>
            <person name="Woodage T."/>
            <person name="Zheng X.H."/>
            <person name="Zhong F."/>
        </authorList>
    </citation>
    <scope>NUCLEOTIDE SEQUENCE [LARGE SCALE GENOMIC DNA]</scope>
    <source>
        <strain>BN</strain>
        <strain evidence="2">Sprague-Dawley</strain>
    </source>
</reference>
<dbReference type="EMBL" id="CH473969">
    <property type="protein sequence ID" value="EDM07174.1"/>
    <property type="molecule type" value="Genomic_DNA"/>
</dbReference>
<evidence type="ECO:0000313" key="1">
    <source>
        <dbReference type="EMBL" id="EDM07174.1"/>
    </source>
</evidence>
<accession>A6IV06</accession>
<dbReference type="AlphaFoldDB" id="A6IV06"/>
<dbReference type="InterPro" id="IPR014721">
    <property type="entry name" value="Ribsml_uS5_D2-typ_fold_subgr"/>
</dbReference>
<evidence type="ECO:0000313" key="2">
    <source>
        <dbReference type="Proteomes" id="UP000234681"/>
    </source>
</evidence>